<dbReference type="PANTHER" id="PTHR30251">
    <property type="entry name" value="PILUS ASSEMBLY CHAPERONE"/>
    <property type="match status" value="1"/>
</dbReference>
<protein>
    <submittedName>
        <fullName evidence="3">Molecular chaperone</fullName>
    </submittedName>
</protein>
<proteinExistence type="predicted"/>
<dbReference type="RefSeq" id="WP_131448968.1">
    <property type="nucleotide sequence ID" value="NZ_SJZB01000051.1"/>
</dbReference>
<dbReference type="Proteomes" id="UP000295443">
    <property type="component" value="Unassembled WGS sequence"/>
</dbReference>
<dbReference type="GO" id="GO:0071555">
    <property type="term" value="P:cell wall organization"/>
    <property type="evidence" value="ECO:0007669"/>
    <property type="project" value="InterPro"/>
</dbReference>
<evidence type="ECO:0000259" key="2">
    <source>
        <dbReference type="Pfam" id="PF00345"/>
    </source>
</evidence>
<feature type="domain" description="Pili assembly chaperone N-terminal" evidence="2">
    <location>
        <begin position="30"/>
        <end position="146"/>
    </location>
</feature>
<feature type="chain" id="PRO_5020203190" evidence="1">
    <location>
        <begin position="21"/>
        <end position="245"/>
    </location>
</feature>
<name>A0A4R1B643_9PROT</name>
<evidence type="ECO:0000256" key="1">
    <source>
        <dbReference type="SAM" id="SignalP"/>
    </source>
</evidence>
<gene>
    <name evidence="3" type="ORF">EZJ19_14890</name>
</gene>
<dbReference type="PANTHER" id="PTHR30251:SF4">
    <property type="entry name" value="SLR1668 PROTEIN"/>
    <property type="match status" value="1"/>
</dbReference>
<dbReference type="AlphaFoldDB" id="A0A4R1B643"/>
<keyword evidence="1" id="KW-0732">Signal</keyword>
<accession>A0A4R1B643</accession>
<dbReference type="InterPro" id="IPR008962">
    <property type="entry name" value="PapD-like_sf"/>
</dbReference>
<sequence>MALGRLLAAGALLWAAGAGAADIGVMPVGLSLAQGRDRAAITVTNQGKDGVVMQVDTVAWTQEGGEDRYVPTAELLVNPPLFTVKPGHSQVLRVGLRQPPSGEREAAYRLILREVPQAAAVPASPVAGGRVQVLLQMRLPVYVDPARPDPGQRWQARWGRDGTLETTLSNTGNVHLVVGELRLRAADAAPDAAPIAMLKAGTPVFPGQSRTWQLPVGPAARGQRCTLEVTTDRGPQHVALDPVHP</sequence>
<reference evidence="3 4" key="1">
    <citation type="submission" date="2019-03" db="EMBL/GenBank/DDBJ databases">
        <title>Genome sequence of Thiobacillaceae bacterium LSR1, a sulfur-oxidizing bacterium isolated from freshwater sediment.</title>
        <authorList>
            <person name="Li S."/>
        </authorList>
    </citation>
    <scope>NUCLEOTIDE SEQUENCE [LARGE SCALE GENOMIC DNA]</scope>
    <source>
        <strain evidence="3 4">LSR1</strain>
    </source>
</reference>
<dbReference type="InterPro" id="IPR016147">
    <property type="entry name" value="Pili_assmbl_chaperone_N"/>
</dbReference>
<dbReference type="SUPFAM" id="SSF49354">
    <property type="entry name" value="PapD-like"/>
    <property type="match status" value="1"/>
</dbReference>
<evidence type="ECO:0000313" key="3">
    <source>
        <dbReference type="EMBL" id="TCJ11698.1"/>
    </source>
</evidence>
<keyword evidence="4" id="KW-1185">Reference proteome</keyword>
<dbReference type="OrthoDB" id="511700at2"/>
<evidence type="ECO:0000313" key="4">
    <source>
        <dbReference type="Proteomes" id="UP000295443"/>
    </source>
</evidence>
<dbReference type="GO" id="GO:0030288">
    <property type="term" value="C:outer membrane-bounded periplasmic space"/>
    <property type="evidence" value="ECO:0007669"/>
    <property type="project" value="InterPro"/>
</dbReference>
<comment type="caution">
    <text evidence="3">The sequence shown here is derived from an EMBL/GenBank/DDBJ whole genome shotgun (WGS) entry which is preliminary data.</text>
</comment>
<dbReference type="EMBL" id="SJZB01000051">
    <property type="protein sequence ID" value="TCJ11698.1"/>
    <property type="molecule type" value="Genomic_DNA"/>
</dbReference>
<dbReference type="Gene3D" id="2.60.40.10">
    <property type="entry name" value="Immunoglobulins"/>
    <property type="match status" value="1"/>
</dbReference>
<dbReference type="Pfam" id="PF00345">
    <property type="entry name" value="PapD_N"/>
    <property type="match status" value="1"/>
</dbReference>
<dbReference type="InterPro" id="IPR013783">
    <property type="entry name" value="Ig-like_fold"/>
</dbReference>
<organism evidence="3 4">
    <name type="scientific">Parasulfuritortus cantonensis</name>
    <dbReference type="NCBI Taxonomy" id="2528202"/>
    <lineage>
        <taxon>Bacteria</taxon>
        <taxon>Pseudomonadati</taxon>
        <taxon>Pseudomonadota</taxon>
        <taxon>Betaproteobacteria</taxon>
        <taxon>Nitrosomonadales</taxon>
        <taxon>Thiobacillaceae</taxon>
        <taxon>Parasulfuritortus</taxon>
    </lineage>
</organism>
<dbReference type="InterPro" id="IPR050643">
    <property type="entry name" value="Periplasmic_pilus_chap"/>
</dbReference>
<feature type="signal peptide" evidence="1">
    <location>
        <begin position="1"/>
        <end position="20"/>
    </location>
</feature>